<dbReference type="GO" id="GO:0008483">
    <property type="term" value="F:transaminase activity"/>
    <property type="evidence" value="ECO:0007669"/>
    <property type="project" value="UniProtKB-KW"/>
</dbReference>
<keyword evidence="9" id="KW-1185">Reference proteome</keyword>
<dbReference type="CDD" id="cd00609">
    <property type="entry name" value="AAT_like"/>
    <property type="match status" value="1"/>
</dbReference>
<evidence type="ECO:0000256" key="3">
    <source>
        <dbReference type="ARBA" id="ARBA00022576"/>
    </source>
</evidence>
<comment type="cofactor">
    <cofactor evidence="1 6">
        <name>pyridoxal 5'-phosphate</name>
        <dbReference type="ChEBI" id="CHEBI:597326"/>
    </cofactor>
</comment>
<dbReference type="InterPro" id="IPR015424">
    <property type="entry name" value="PyrdxlP-dep_Trfase"/>
</dbReference>
<evidence type="ECO:0000259" key="7">
    <source>
        <dbReference type="Pfam" id="PF00155"/>
    </source>
</evidence>
<dbReference type="SUPFAM" id="SSF53383">
    <property type="entry name" value="PLP-dependent transferases"/>
    <property type="match status" value="1"/>
</dbReference>
<evidence type="ECO:0000313" key="8">
    <source>
        <dbReference type="EMBL" id="QHN36229.1"/>
    </source>
</evidence>
<keyword evidence="4 6" id="KW-0808">Transferase</keyword>
<dbReference type="Gene3D" id="3.40.640.10">
    <property type="entry name" value="Type I PLP-dependent aspartate aminotransferase-like (Major domain)"/>
    <property type="match status" value="1"/>
</dbReference>
<comment type="similarity">
    <text evidence="2 6">Belongs to the class-I pyridoxal-phosphate-dependent aminotransferase family.</text>
</comment>
<dbReference type="InterPro" id="IPR004839">
    <property type="entry name" value="Aminotransferase_I/II_large"/>
</dbReference>
<dbReference type="PANTHER" id="PTHR46383:SF2">
    <property type="entry name" value="AMINOTRANSFERASE"/>
    <property type="match status" value="1"/>
</dbReference>
<dbReference type="InterPro" id="IPR050596">
    <property type="entry name" value="AspAT/PAT-like"/>
</dbReference>
<organism evidence="8 9">
    <name type="scientific">Gordonia pseudamarae</name>
    <dbReference type="NCBI Taxonomy" id="2831662"/>
    <lineage>
        <taxon>Bacteria</taxon>
        <taxon>Bacillati</taxon>
        <taxon>Actinomycetota</taxon>
        <taxon>Actinomycetes</taxon>
        <taxon>Mycobacteriales</taxon>
        <taxon>Gordoniaceae</taxon>
        <taxon>Gordonia</taxon>
    </lineage>
</organism>
<evidence type="ECO:0000256" key="1">
    <source>
        <dbReference type="ARBA" id="ARBA00001933"/>
    </source>
</evidence>
<dbReference type="Pfam" id="PF00155">
    <property type="entry name" value="Aminotran_1_2"/>
    <property type="match status" value="1"/>
</dbReference>
<evidence type="ECO:0000256" key="5">
    <source>
        <dbReference type="ARBA" id="ARBA00022898"/>
    </source>
</evidence>
<dbReference type="PROSITE" id="PS00105">
    <property type="entry name" value="AA_TRANSFER_CLASS_1"/>
    <property type="match status" value="1"/>
</dbReference>
<dbReference type="InterPro" id="IPR015421">
    <property type="entry name" value="PyrdxlP-dep_Trfase_major"/>
</dbReference>
<dbReference type="EC" id="2.6.1.-" evidence="6"/>
<dbReference type="EMBL" id="CP045809">
    <property type="protein sequence ID" value="QHN36229.1"/>
    <property type="molecule type" value="Genomic_DNA"/>
</dbReference>
<dbReference type="PANTHER" id="PTHR46383">
    <property type="entry name" value="ASPARTATE AMINOTRANSFERASE"/>
    <property type="match status" value="1"/>
</dbReference>
<evidence type="ECO:0000313" key="9">
    <source>
        <dbReference type="Proteomes" id="UP001059836"/>
    </source>
</evidence>
<feature type="domain" description="Aminotransferase class I/classII large" evidence="7">
    <location>
        <begin position="31"/>
        <end position="385"/>
    </location>
</feature>
<keyword evidence="5" id="KW-0663">Pyridoxal phosphate</keyword>
<dbReference type="Proteomes" id="UP001059836">
    <property type="component" value="Chromosome"/>
</dbReference>
<dbReference type="RefSeq" id="WP_213244494.1">
    <property type="nucleotide sequence ID" value="NZ_CP045806.1"/>
</dbReference>
<proteinExistence type="inferred from homology"/>
<name>A0ABX6IK38_9ACTN</name>
<gene>
    <name evidence="8" type="ORF">GII31_16500</name>
</gene>
<evidence type="ECO:0000256" key="2">
    <source>
        <dbReference type="ARBA" id="ARBA00007441"/>
    </source>
</evidence>
<evidence type="ECO:0000256" key="6">
    <source>
        <dbReference type="RuleBase" id="RU000481"/>
    </source>
</evidence>
<evidence type="ECO:0000256" key="4">
    <source>
        <dbReference type="ARBA" id="ARBA00022679"/>
    </source>
</evidence>
<keyword evidence="3 6" id="KW-0032">Aminotransferase</keyword>
<protein>
    <recommendedName>
        <fullName evidence="6">Aminotransferase</fullName>
        <ecNumber evidence="6">2.6.1.-</ecNumber>
    </recommendedName>
</protein>
<sequence>MRISRRAAAISPFYAMEYGRRAAELIADGHDVIRFNIGEPDFGAPPAFLAAARDLCDGRPLPYTDALGSPTLREAIARFYSDHFRCDVPARRVVVTSGASAALLMACAALVDPGDEVLIADPSYPCNRQFAESFGAAVHLVPTTVSDRFQLTADSVSAAWTDATRVVMVATPSNPTGTSVPAGELAAICDVARARGGRRIVDEIYLGLADPDGSHPDLPPRSVLAADPDAIVINSFSKYFGLTGWRLGWAIVPDDLVEVFERLAQNYYICPPTPSQFAALTCFGEESLAVAEARRTEFRERRTLVLEGLAAIGLDVPVVPDGAFYVYIDVSSTGLTASRFCDRALTEAHVALTPGKDFGVAGADRFVRLSYSVNRSQLSEGISRLARFTR</sequence>
<reference evidence="8" key="1">
    <citation type="journal article" date="2021" name="Nat. Microbiol.">
        <title>Cocultivation of an ultrasmall environmental parasitic bacterium with lytic ability against bacteria associated with wastewater foams.</title>
        <authorList>
            <person name="Batinovic S."/>
            <person name="Rose J.J.A."/>
            <person name="Ratcliffe J."/>
            <person name="Seviour R.J."/>
            <person name="Petrovski S."/>
        </authorList>
    </citation>
    <scope>NUCLEOTIDE SEQUENCE</scope>
    <source>
        <strain evidence="8">CON9</strain>
    </source>
</reference>
<accession>A0ABX6IK38</accession>
<dbReference type="InterPro" id="IPR004838">
    <property type="entry name" value="NHTrfase_class1_PyrdxlP-BS"/>
</dbReference>